<dbReference type="RefSeq" id="WP_184504247.1">
    <property type="nucleotide sequence ID" value="NZ_JACHBT010000003.1"/>
</dbReference>
<dbReference type="InterPro" id="IPR021812">
    <property type="entry name" value="DUF3391"/>
</dbReference>
<comment type="caution">
    <text evidence="2">The sequence shown here is derived from an EMBL/GenBank/DDBJ whole genome shotgun (WGS) entry which is preliminary data.</text>
</comment>
<keyword evidence="2" id="KW-0808">Transferase</keyword>
<accession>A0A7X0JA62</accession>
<evidence type="ECO:0000313" key="3">
    <source>
        <dbReference type="Proteomes" id="UP000522313"/>
    </source>
</evidence>
<protein>
    <submittedName>
        <fullName evidence="2">Putative nucleotidyltransferase with HDIG domain</fullName>
    </submittedName>
</protein>
<dbReference type="PANTHER" id="PTHR43155">
    <property type="entry name" value="CYCLIC DI-GMP PHOSPHODIESTERASE PA4108-RELATED"/>
    <property type="match status" value="1"/>
</dbReference>
<name>A0A7X0JA62_9SPHN</name>
<dbReference type="SMART" id="SM00471">
    <property type="entry name" value="HDc"/>
    <property type="match status" value="1"/>
</dbReference>
<dbReference type="PROSITE" id="PS51832">
    <property type="entry name" value="HD_GYP"/>
    <property type="match status" value="1"/>
</dbReference>
<evidence type="ECO:0000313" key="2">
    <source>
        <dbReference type="EMBL" id="MBB6503875.1"/>
    </source>
</evidence>
<reference evidence="2 3" key="1">
    <citation type="submission" date="2020-08" db="EMBL/GenBank/DDBJ databases">
        <title>The Agave Microbiome: Exploring the role of microbial communities in plant adaptations to desert environments.</title>
        <authorList>
            <person name="Partida-Martinez L.P."/>
        </authorList>
    </citation>
    <scope>NUCLEOTIDE SEQUENCE [LARGE SCALE GENOMIC DNA]</scope>
    <source>
        <strain evidence="2 3">AS3.13</strain>
    </source>
</reference>
<dbReference type="InterPro" id="IPR006675">
    <property type="entry name" value="HDIG_dom"/>
</dbReference>
<dbReference type="CDD" id="cd00077">
    <property type="entry name" value="HDc"/>
    <property type="match status" value="1"/>
</dbReference>
<gene>
    <name evidence="2" type="ORF">F4693_000830</name>
</gene>
<dbReference type="Proteomes" id="UP000522313">
    <property type="component" value="Unassembled WGS sequence"/>
</dbReference>
<dbReference type="Gene3D" id="1.10.3210.10">
    <property type="entry name" value="Hypothetical protein af1432"/>
    <property type="match status" value="1"/>
</dbReference>
<dbReference type="PANTHER" id="PTHR43155:SF2">
    <property type="entry name" value="CYCLIC DI-GMP PHOSPHODIESTERASE PA4108"/>
    <property type="match status" value="1"/>
</dbReference>
<dbReference type="Pfam" id="PF11871">
    <property type="entry name" value="DUF3391"/>
    <property type="match status" value="1"/>
</dbReference>
<evidence type="ECO:0000259" key="1">
    <source>
        <dbReference type="PROSITE" id="PS51832"/>
    </source>
</evidence>
<proteinExistence type="predicted"/>
<dbReference type="Pfam" id="PF13487">
    <property type="entry name" value="HD_5"/>
    <property type="match status" value="1"/>
</dbReference>
<dbReference type="EMBL" id="JACHBT010000003">
    <property type="protein sequence ID" value="MBB6503875.1"/>
    <property type="molecule type" value="Genomic_DNA"/>
</dbReference>
<dbReference type="SUPFAM" id="SSF109604">
    <property type="entry name" value="HD-domain/PDEase-like"/>
    <property type="match status" value="1"/>
</dbReference>
<dbReference type="NCBIfam" id="TIGR00277">
    <property type="entry name" value="HDIG"/>
    <property type="match status" value="1"/>
</dbReference>
<organism evidence="2 3">
    <name type="scientific">Sphingomonas endophytica</name>
    <dbReference type="NCBI Taxonomy" id="869719"/>
    <lineage>
        <taxon>Bacteria</taxon>
        <taxon>Pseudomonadati</taxon>
        <taxon>Pseudomonadota</taxon>
        <taxon>Alphaproteobacteria</taxon>
        <taxon>Sphingomonadales</taxon>
        <taxon>Sphingomonadaceae</taxon>
        <taxon>Sphingomonas</taxon>
    </lineage>
</organism>
<reference evidence="2 3" key="2">
    <citation type="submission" date="2020-08" db="EMBL/GenBank/DDBJ databases">
        <authorList>
            <person name="Partida-Martinez L."/>
            <person name="Huntemann M."/>
            <person name="Clum A."/>
            <person name="Wang J."/>
            <person name="Palaniappan K."/>
            <person name="Ritter S."/>
            <person name="Chen I.-M."/>
            <person name="Stamatis D."/>
            <person name="Reddy T."/>
            <person name="O'Malley R."/>
            <person name="Daum C."/>
            <person name="Shapiro N."/>
            <person name="Ivanova N."/>
            <person name="Kyrpides N."/>
            <person name="Woyke T."/>
        </authorList>
    </citation>
    <scope>NUCLEOTIDE SEQUENCE [LARGE SCALE GENOMIC DNA]</scope>
    <source>
        <strain evidence="2 3">AS3.13</strain>
    </source>
</reference>
<dbReference type="GO" id="GO:0008081">
    <property type="term" value="F:phosphoric diester hydrolase activity"/>
    <property type="evidence" value="ECO:0007669"/>
    <property type="project" value="UniProtKB-ARBA"/>
</dbReference>
<dbReference type="AlphaFoldDB" id="A0A7X0JA62"/>
<sequence length="429" mass="46618">MLVTIKTEDARLGMFVHAVAGGWMASPFWRRHFVLETAGDLRKLSAAGIAEIVIDLSKGIGPAAAPHRPPFLPAPVADATMAAVPADAAEPHPPSRRRRAPISAEQRAQAVVDASKVIVQAMFDEVRLGRAIDVQALTPVAERIVESVTRDAAAMLNVTRLKTKDEYTYVHSIAVAALLIHFAQTLKLPDEEVSALGLAGLLHDIGKMAVPKALLDKPGKLEPPEMAVLRHHPEKGHALLSAGGGLPAVVLDVCLHHHERCDGRGYPEGLRGDQLSLAARMSSICDVYDAVTSQRPYKRPWSPSEALSRMRSWSGHFDVELLDRFIESIGIHPVGGLVRLQSSRLALVIEGNDREPTQPRVRVFYDIPTRHRITPYDATATVAFDPIHRAECGQRWFGDDWAALEAEILAGPPSPLTPIANVMSKGVLS</sequence>
<dbReference type="InterPro" id="IPR037522">
    <property type="entry name" value="HD_GYP_dom"/>
</dbReference>
<dbReference type="GO" id="GO:0016740">
    <property type="term" value="F:transferase activity"/>
    <property type="evidence" value="ECO:0007669"/>
    <property type="project" value="UniProtKB-KW"/>
</dbReference>
<dbReference type="InterPro" id="IPR003607">
    <property type="entry name" value="HD/PDEase_dom"/>
</dbReference>
<feature type="domain" description="HD-GYP" evidence="1">
    <location>
        <begin position="146"/>
        <end position="341"/>
    </location>
</feature>